<evidence type="ECO:0000256" key="1">
    <source>
        <dbReference type="ARBA" id="ARBA00022975"/>
    </source>
</evidence>
<evidence type="ECO:0000313" key="4">
    <source>
        <dbReference type="Proteomes" id="UP000030111"/>
    </source>
</evidence>
<dbReference type="InterPro" id="IPR050138">
    <property type="entry name" value="DHOase/Allantoinase_Hydrolase"/>
</dbReference>
<dbReference type="InterPro" id="IPR024403">
    <property type="entry name" value="DHOase_cat"/>
</dbReference>
<dbReference type="Gene3D" id="3.20.20.140">
    <property type="entry name" value="Metal-dependent hydrolases"/>
    <property type="match status" value="1"/>
</dbReference>
<organism evidence="3 4">
    <name type="scientific">Flavobacterium subsaxonicum WB 4.1-42 = DSM 21790</name>
    <dbReference type="NCBI Taxonomy" id="1121898"/>
    <lineage>
        <taxon>Bacteria</taxon>
        <taxon>Pseudomonadati</taxon>
        <taxon>Bacteroidota</taxon>
        <taxon>Flavobacteriia</taxon>
        <taxon>Flavobacteriales</taxon>
        <taxon>Flavobacteriaceae</taxon>
        <taxon>Flavobacterium</taxon>
    </lineage>
</organism>
<accession>A0A0A2MKA5</accession>
<comment type="caution">
    <text evidence="3">The sequence shown here is derived from an EMBL/GenBank/DDBJ whole genome shotgun (WGS) entry which is preliminary data.</text>
</comment>
<keyword evidence="1" id="KW-0665">Pyrimidine biosynthesis</keyword>
<dbReference type="InterPro" id="IPR004722">
    <property type="entry name" value="DHOase"/>
</dbReference>
<dbReference type="EMBL" id="JRLY01000013">
    <property type="protein sequence ID" value="KGO91928.1"/>
    <property type="molecule type" value="Genomic_DNA"/>
</dbReference>
<sequence>MNLIFKNATIIDKNSPFNNKAADIVIEGGIIKQIGTNIAPIDGFDVIELDNLHISQGWFDSSVSLGEPGYEDRETLANGLDVAARNGFTDVAQQPTGDPIAEKQADIAFLVNRAAHTATALHPIGALTKGSEGKDMAELFDMKNAGAVAFGDYNKSLSDANILKIALQYVQDFDGLVIAYSQDDKIKGKGVVHEGEVSTRLGLKGIPTLAEELQIARNLYLLEYTGGKLHIPTISTARSVQLIREAKAKGLNVTCSVAVHHLIFTDDVLTDFDSRYKVSPPLRPDTERKALIEGVLDGTIDIITSDHNPLDIEHKKLEFDLAKDGTIGFESAFGALNTILPLEVIVEKFTAGKAIFGLENTAIAEGVQASFTLFNPKGDWTFAKSDILSKSKNSAFLGAALKGRAYGIYNRGKFILNK</sequence>
<dbReference type="CDD" id="cd01317">
    <property type="entry name" value="DHOase_IIa"/>
    <property type="match status" value="1"/>
</dbReference>
<dbReference type="GO" id="GO:0004151">
    <property type="term" value="F:dihydroorotase activity"/>
    <property type="evidence" value="ECO:0007669"/>
    <property type="project" value="InterPro"/>
</dbReference>
<dbReference type="Gene3D" id="2.30.40.10">
    <property type="entry name" value="Urease, subunit C, domain 1"/>
    <property type="match status" value="1"/>
</dbReference>
<dbReference type="AlphaFoldDB" id="A0A0A2MKA5"/>
<dbReference type="PANTHER" id="PTHR43668:SF2">
    <property type="entry name" value="ALLANTOINASE"/>
    <property type="match status" value="1"/>
</dbReference>
<dbReference type="SUPFAM" id="SSF51556">
    <property type="entry name" value="Metallo-dependent hydrolases"/>
    <property type="match status" value="1"/>
</dbReference>
<feature type="domain" description="Dihydroorotase catalytic" evidence="2">
    <location>
        <begin position="57"/>
        <end position="237"/>
    </location>
</feature>
<dbReference type="GO" id="GO:0004038">
    <property type="term" value="F:allantoinase activity"/>
    <property type="evidence" value="ECO:0007669"/>
    <property type="project" value="TreeGrafter"/>
</dbReference>
<dbReference type="GO" id="GO:0046872">
    <property type="term" value="F:metal ion binding"/>
    <property type="evidence" value="ECO:0007669"/>
    <property type="project" value="InterPro"/>
</dbReference>
<dbReference type="STRING" id="1121898.GCA_000422725_03635"/>
<dbReference type="RefSeq" id="WP_026989735.1">
    <property type="nucleotide sequence ID" value="NZ_AUGP01000001.1"/>
</dbReference>
<keyword evidence="4" id="KW-1185">Reference proteome</keyword>
<protein>
    <submittedName>
        <fullName evidence="3">Dihydroorotase</fullName>
    </submittedName>
</protein>
<dbReference type="GO" id="GO:0006145">
    <property type="term" value="P:purine nucleobase catabolic process"/>
    <property type="evidence" value="ECO:0007669"/>
    <property type="project" value="TreeGrafter"/>
</dbReference>
<evidence type="ECO:0000259" key="2">
    <source>
        <dbReference type="Pfam" id="PF12890"/>
    </source>
</evidence>
<dbReference type="PANTHER" id="PTHR43668">
    <property type="entry name" value="ALLANTOINASE"/>
    <property type="match status" value="1"/>
</dbReference>
<dbReference type="GO" id="GO:0006221">
    <property type="term" value="P:pyrimidine nucleotide biosynthetic process"/>
    <property type="evidence" value="ECO:0007669"/>
    <property type="project" value="UniProtKB-KW"/>
</dbReference>
<dbReference type="Proteomes" id="UP000030111">
    <property type="component" value="Unassembled WGS sequence"/>
</dbReference>
<dbReference type="eggNOG" id="COG0044">
    <property type="taxonomic scope" value="Bacteria"/>
</dbReference>
<dbReference type="InterPro" id="IPR032466">
    <property type="entry name" value="Metal_Hydrolase"/>
</dbReference>
<dbReference type="SUPFAM" id="SSF51338">
    <property type="entry name" value="Composite domain of metallo-dependent hydrolases"/>
    <property type="match status" value="1"/>
</dbReference>
<dbReference type="Pfam" id="PF12890">
    <property type="entry name" value="DHOase"/>
    <property type="match status" value="1"/>
</dbReference>
<gene>
    <name evidence="3" type="ORF">Q766_14890</name>
</gene>
<reference evidence="3 4" key="1">
    <citation type="submission" date="2013-09" db="EMBL/GenBank/DDBJ databases">
        <authorList>
            <person name="Zeng Z."/>
            <person name="Chen C."/>
        </authorList>
    </citation>
    <scope>NUCLEOTIDE SEQUENCE [LARGE SCALE GENOMIC DNA]</scope>
    <source>
        <strain evidence="3 4">WB 4.1-42</strain>
    </source>
</reference>
<evidence type="ECO:0000313" key="3">
    <source>
        <dbReference type="EMBL" id="KGO91928.1"/>
    </source>
</evidence>
<name>A0A0A2MKA5_9FLAO</name>
<proteinExistence type="predicted"/>
<dbReference type="InterPro" id="IPR011059">
    <property type="entry name" value="Metal-dep_hydrolase_composite"/>
</dbReference>
<dbReference type="GO" id="GO:0005737">
    <property type="term" value="C:cytoplasm"/>
    <property type="evidence" value="ECO:0007669"/>
    <property type="project" value="TreeGrafter"/>
</dbReference>
<dbReference type="OrthoDB" id="9765462at2"/>